<feature type="compositionally biased region" description="Polar residues" evidence="2">
    <location>
        <begin position="235"/>
        <end position="246"/>
    </location>
</feature>
<dbReference type="SMART" id="SM00235">
    <property type="entry name" value="ZnMc"/>
    <property type="match status" value="1"/>
</dbReference>
<evidence type="ECO:0000313" key="4">
    <source>
        <dbReference type="EMBL" id="TCD66804.1"/>
    </source>
</evidence>
<dbReference type="Proteomes" id="UP000292702">
    <property type="component" value="Unassembled WGS sequence"/>
</dbReference>
<name>A0A4R0RVL8_9APHY</name>
<feature type="region of interest" description="Disordered" evidence="2">
    <location>
        <begin position="54"/>
        <end position="75"/>
    </location>
</feature>
<feature type="domain" description="Peptidase metallopeptidase" evidence="3">
    <location>
        <begin position="650"/>
        <end position="802"/>
    </location>
</feature>
<dbReference type="SUPFAM" id="SSF55486">
    <property type="entry name" value="Metalloproteases ('zincins'), catalytic domain"/>
    <property type="match status" value="3"/>
</dbReference>
<evidence type="ECO:0000256" key="2">
    <source>
        <dbReference type="SAM" id="MobiDB-lite"/>
    </source>
</evidence>
<evidence type="ECO:0000259" key="3">
    <source>
        <dbReference type="SMART" id="SM00235"/>
    </source>
</evidence>
<comment type="caution">
    <text evidence="4">The sequence shown here is derived from an EMBL/GenBank/DDBJ whole genome shotgun (WGS) entry which is preliminary data.</text>
</comment>
<keyword evidence="1" id="KW-0175">Coiled coil</keyword>
<feature type="coiled-coil region" evidence="1">
    <location>
        <begin position="1760"/>
        <end position="1787"/>
    </location>
</feature>
<evidence type="ECO:0000313" key="5">
    <source>
        <dbReference type="Proteomes" id="UP000292702"/>
    </source>
</evidence>
<feature type="region of interest" description="Disordered" evidence="2">
    <location>
        <begin position="1264"/>
        <end position="1307"/>
    </location>
</feature>
<dbReference type="PANTHER" id="PTHR10127">
    <property type="entry name" value="DISCOIDIN, CUB, EGF, LAMININ , AND ZINC METALLOPROTEASE DOMAIN CONTAINING"/>
    <property type="match status" value="1"/>
</dbReference>
<feature type="region of interest" description="Disordered" evidence="2">
    <location>
        <begin position="141"/>
        <end position="178"/>
    </location>
</feature>
<dbReference type="Gene3D" id="3.40.390.10">
    <property type="entry name" value="Collagenase (Catalytic Domain)"/>
    <property type="match status" value="3"/>
</dbReference>
<evidence type="ECO:0000256" key="1">
    <source>
        <dbReference type="SAM" id="Coils"/>
    </source>
</evidence>
<feature type="compositionally biased region" description="Low complexity" evidence="2">
    <location>
        <begin position="219"/>
        <end position="234"/>
    </location>
</feature>
<dbReference type="Pfam" id="PF01400">
    <property type="entry name" value="Astacin"/>
    <property type="match status" value="1"/>
</dbReference>
<feature type="region of interest" description="Disordered" evidence="2">
    <location>
        <begin position="219"/>
        <end position="255"/>
    </location>
</feature>
<dbReference type="InterPro" id="IPR006026">
    <property type="entry name" value="Peptidase_Metallo"/>
</dbReference>
<dbReference type="InterPro" id="IPR024079">
    <property type="entry name" value="MetalloPept_cat_dom_sf"/>
</dbReference>
<organism evidence="4 5">
    <name type="scientific">Steccherinum ochraceum</name>
    <dbReference type="NCBI Taxonomy" id="92696"/>
    <lineage>
        <taxon>Eukaryota</taxon>
        <taxon>Fungi</taxon>
        <taxon>Dikarya</taxon>
        <taxon>Basidiomycota</taxon>
        <taxon>Agaricomycotina</taxon>
        <taxon>Agaricomycetes</taxon>
        <taxon>Polyporales</taxon>
        <taxon>Steccherinaceae</taxon>
        <taxon>Steccherinum</taxon>
    </lineage>
</organism>
<feature type="compositionally biased region" description="Low complexity" evidence="2">
    <location>
        <begin position="147"/>
        <end position="157"/>
    </location>
</feature>
<dbReference type="GO" id="GO:0004222">
    <property type="term" value="F:metalloendopeptidase activity"/>
    <property type="evidence" value="ECO:0007669"/>
    <property type="project" value="InterPro"/>
</dbReference>
<dbReference type="GO" id="GO:0008270">
    <property type="term" value="F:zinc ion binding"/>
    <property type="evidence" value="ECO:0007669"/>
    <property type="project" value="InterPro"/>
</dbReference>
<gene>
    <name evidence="4" type="ORF">EIP91_000940</name>
</gene>
<reference evidence="4 5" key="1">
    <citation type="submission" date="2018-11" db="EMBL/GenBank/DDBJ databases">
        <title>Genome assembly of Steccherinum ochraceum LE-BIN_3174, the white-rot fungus of the Steccherinaceae family (The Residual Polyporoid clade, Polyporales, Basidiomycota).</title>
        <authorList>
            <person name="Fedorova T.V."/>
            <person name="Glazunova O.A."/>
            <person name="Landesman E.O."/>
            <person name="Moiseenko K.V."/>
            <person name="Psurtseva N.V."/>
            <person name="Savinova O.S."/>
            <person name="Shakhova N.V."/>
            <person name="Tyazhelova T.V."/>
            <person name="Vasina D.V."/>
        </authorList>
    </citation>
    <scope>NUCLEOTIDE SEQUENCE [LARGE SCALE GENOMIC DNA]</scope>
    <source>
        <strain evidence="4 5">LE-BIN_3174</strain>
    </source>
</reference>
<dbReference type="InterPro" id="IPR001506">
    <property type="entry name" value="Peptidase_M12A"/>
</dbReference>
<proteinExistence type="predicted"/>
<protein>
    <recommendedName>
        <fullName evidence="3">Peptidase metallopeptidase domain-containing protein</fullName>
    </recommendedName>
</protein>
<sequence length="2130" mass="231985">MSTPVSTPAVPDTTVNVTAATVTQVPPVAVTPALSAVDPSVGLSASAPAVIAAPSTDPVPASATNPPTVPTVTQVVAPPPINQSAIASQSLVAPNTISQSQPSLNPPVDQLAATSVNPTLSSNSFTPMASTTTSALPITLPPTVINPVPDSTPSPAATAPPPGVSAPPSQVNADTNSTQTVQPGVVPVFGAVNAAAPALPLSFAPAIAPTPPVAIQPTVAPSGSAAATGPAASTDTLISSTPSTGQTTATPAVATPTVPSTTNFIASRPVLGLGPAPIRSSVVNYQHTCADLAPPEVQIGAADRRNPNAVAYAVFAKSSLLWDIGATVTYAFVQGPNATSNFSGTANQQNKVNTVIAEWGRYANINFSLVASSTIPIPNLRITFDPSRGSWSSVGTLAQVVDSSLATMNLSSIQDTVDLQPNEQGVILHMFGHVLGLTHEHPKNLPLDPTAVSTFYTSSLGWTASQVQTNILNVYARHNLTNYLIPEFTSVMRYFMDGDMNLEDLDVLPTCDLSDKDKAFMVVNYPLAQLDPCAPEWTLDHALDVLGVPEYEKHAMLLARPEDVRKQYAMWFAEELLMASGRIPEGLSRPSPPITVASVGTGGIALRRQEDELEDKAWFRRACTDLSQSPEDLEDEHTSSRVAFAVIVRSNLLWDNGQTITYSYLGGNATQQRKVDSVAQEWSNYANLTFRKVASGGQIRISFDATDGSWSWVGRETLEVSPKKATMNFGWVRGTTSVLDNEEKGTILHEFGHALGLLHEHQSPARGGTLTLNEARVYEYYQITQGWTRERVKEQIIDVYDKDNISNYSELDLTSIMMYFMPKEMNKQNIEVKANVVLSDLDKAYIAINYPFQKKDPRWTLAHALEVAGVTGAAKTEIAKEKDASVIRQKFSVWNAARRAEVNMSQSKIVRDLDRSLDDETILEEVALQETNLEDEESQETMFEQTIDQKEAHASGWCGAQEPDVLAGEAFEEVVERDARALGPGRGVSVRAQYLWNAGYTITYFFQQAEYQNVNPRDDERLYRLHWLRHCMGNWTDACGIRFMHVATEAQADLKIWWHEPVLFPHGLHVSWAAFGTFARNWVNTPLTHGGQANTNLFLRMRYPGILFPNHPQLDWILRDMRHELGHILGLRHEHVSPLSQSQAVFEQVPDTQRIGIWTNWDPQSIMIYNDQPLRGNPGIATGYFFDLSQRDKDFVKALYAPDDTVFRQAASALGLSDGAIDQIFDDANVPLGFPNLNQWNVVLPEIRYQLAVQLQRRWGPGLPGSMVPSRGAQAPSADRERVPRQTVAPRDLNPARGVEDPTTEDGRVRTSGNFLTVLVDSLKKFFNPGGNQMFALQFPGRFLQISQYAWDTGSAGIYGQFIKPVVVNESEFRLTDQLYDVSEVIAGPNGASMSQAYETVLNNLIPVFRSNGLAQQQDLIRRWLLRDVQTTPWIREIIERQHTAGRDDSMDDSENDGLQATATGAPSFAISNKLSDGTLTRMELSNALMLEYLLAKQAWEVERDTMIEEALQLQLGTAESGAALNALTRRLAHTTATREAQLAAKYADAVVRGYTHNVREYLGYLDIRSPAEALQDAKDALREAAMSSLDGSLNVYPVQMTPIDWFEGLSTSFTMEDLTQDPELIVQQIRAKSTQVDVLNSQLTALRFGSQGDPDELRETVVSAQERLDDAQADLALKYSTNVISMVKTCYTSNGELDVAQVAGLEGAGDLVGVVLDNLVSDMQATSAAQKTLTNASRAYSQALAGFALAQATDTRQQQEQIQRHIASLTGEIEELTSRFTSLNRLNDRPAPSEAQPLLIDVPSFPAANEGSGSSTAGGSRWQDIEIHHEVKSDYTKEATSASSSASSAHVNLWFGSGSTSQSSSQASSTSAAASYTNNVTIGFRATLVTVDRAGWFQPQFFKESGSFYHVDPSISWSKWPEGVNNVDDLKNLSQKNLGGLNSRSLLPAFPVGYIICKDITIKISETRSEGNASKRNLRQDASASGGILVFSYAQSTSSTSSENSYSFQSCADGCVIRIPGPQILGYILQLTDNDTTSDLPRRLPDDFFIPDSEYDAVTAGIGLDNGPAAGLRHIPLLTEEPVTPFFREIDGILKKAGVPSSTMEGIREAVKKELDVISDEVADRVRRG</sequence>
<dbReference type="OrthoDB" id="2801439at2759"/>
<accession>A0A4R0RVL8</accession>
<dbReference type="GO" id="GO:0006508">
    <property type="term" value="P:proteolysis"/>
    <property type="evidence" value="ECO:0007669"/>
    <property type="project" value="InterPro"/>
</dbReference>
<dbReference type="PANTHER" id="PTHR10127:SF850">
    <property type="entry name" value="METALLOENDOPEPTIDASE"/>
    <property type="match status" value="1"/>
</dbReference>
<dbReference type="STRING" id="92696.A0A4R0RVL8"/>
<keyword evidence="5" id="KW-1185">Reference proteome</keyword>
<dbReference type="EMBL" id="RWJN01000121">
    <property type="protein sequence ID" value="TCD66804.1"/>
    <property type="molecule type" value="Genomic_DNA"/>
</dbReference>